<keyword evidence="3" id="KW-0732">Signal</keyword>
<dbReference type="GeneTree" id="ENSGT00940000154285"/>
<reference evidence="5" key="2">
    <citation type="submission" date="2025-08" db="UniProtKB">
        <authorList>
            <consortium name="Ensembl"/>
        </authorList>
    </citation>
    <scope>IDENTIFICATION</scope>
</reference>
<evidence type="ECO:0000256" key="1">
    <source>
        <dbReference type="ARBA" id="ARBA00022734"/>
    </source>
</evidence>
<reference evidence="6" key="1">
    <citation type="submission" date="2012-01" db="EMBL/GenBank/DDBJ databases">
        <title>The Genome Sequence of Oreochromis niloticus (Nile Tilapia).</title>
        <authorList>
            <consortium name="Broad Institute Genome Assembly Team"/>
            <consortium name="Broad Institute Sequencing Platform"/>
            <person name="Di Palma F."/>
            <person name="Johnson J."/>
            <person name="Lander E.S."/>
            <person name="Lindblad-Toh K."/>
        </authorList>
    </citation>
    <scope>NUCLEOTIDE SEQUENCE [LARGE SCALE GENOMIC DNA]</scope>
</reference>
<dbReference type="Gene3D" id="2.60.120.740">
    <property type="match status" value="3"/>
</dbReference>
<evidence type="ECO:0000313" key="5">
    <source>
        <dbReference type="Ensembl" id="ENSONIP00000018983.2"/>
    </source>
</evidence>
<dbReference type="Ensembl" id="ENSONIT00000019000.2">
    <property type="protein sequence ID" value="ENSONIP00000018983.2"/>
    <property type="gene ID" value="ENSONIG00000004092.2"/>
</dbReference>
<organism evidence="5 6">
    <name type="scientific">Oreochromis niloticus</name>
    <name type="common">Nile tilapia</name>
    <name type="synonym">Tilapia nilotica</name>
    <dbReference type="NCBI Taxonomy" id="8128"/>
    <lineage>
        <taxon>Eukaryota</taxon>
        <taxon>Metazoa</taxon>
        <taxon>Chordata</taxon>
        <taxon>Craniata</taxon>
        <taxon>Vertebrata</taxon>
        <taxon>Euteleostomi</taxon>
        <taxon>Actinopterygii</taxon>
        <taxon>Neopterygii</taxon>
        <taxon>Teleostei</taxon>
        <taxon>Neoteleostei</taxon>
        <taxon>Acanthomorphata</taxon>
        <taxon>Ovalentaria</taxon>
        <taxon>Cichlomorphae</taxon>
        <taxon>Cichliformes</taxon>
        <taxon>Cichlidae</taxon>
        <taxon>African cichlids</taxon>
        <taxon>Pseudocrenilabrinae</taxon>
        <taxon>Oreochromini</taxon>
        <taxon>Oreochromis</taxon>
    </lineage>
</organism>
<dbReference type="AlphaFoldDB" id="I3KCY8"/>
<dbReference type="HOGENOM" id="CLU_078349_0_0_1"/>
<keyword evidence="6" id="KW-1185">Reference proteome</keyword>
<dbReference type="eggNOG" id="KOG4729">
    <property type="taxonomic scope" value="Eukaryota"/>
</dbReference>
<proteinExistence type="predicted"/>
<dbReference type="PANTHER" id="PTHR46780">
    <property type="entry name" value="PROTEIN EVA-1"/>
    <property type="match status" value="1"/>
</dbReference>
<evidence type="ECO:0000313" key="6">
    <source>
        <dbReference type="Proteomes" id="UP000005207"/>
    </source>
</evidence>
<evidence type="ECO:0000256" key="2">
    <source>
        <dbReference type="ARBA" id="ARBA00022737"/>
    </source>
</evidence>
<keyword evidence="2" id="KW-0677">Repeat</keyword>
<feature type="signal peptide" evidence="3">
    <location>
        <begin position="1"/>
        <end position="18"/>
    </location>
</feature>
<feature type="chain" id="PRO_5025680283" description="SUEL-type lectin domain-containing protein" evidence="3">
    <location>
        <begin position="19"/>
        <end position="288"/>
    </location>
</feature>
<dbReference type="Pfam" id="PF02140">
    <property type="entry name" value="SUEL_Lectin"/>
    <property type="match status" value="3"/>
</dbReference>
<feature type="domain" description="SUEL-type lectin" evidence="4">
    <location>
        <begin position="104"/>
        <end position="192"/>
    </location>
</feature>
<feature type="domain" description="SUEL-type lectin" evidence="4">
    <location>
        <begin position="197"/>
        <end position="279"/>
    </location>
</feature>
<dbReference type="InterPro" id="IPR043159">
    <property type="entry name" value="Lectin_gal-bd_sf"/>
</dbReference>
<name>I3KCY8_ORENI</name>
<protein>
    <recommendedName>
        <fullName evidence="4">SUEL-type lectin domain-containing protein</fullName>
    </recommendedName>
</protein>
<keyword evidence="1" id="KW-0430">Lectin</keyword>
<evidence type="ECO:0000256" key="3">
    <source>
        <dbReference type="SAM" id="SignalP"/>
    </source>
</evidence>
<dbReference type="Proteomes" id="UP000005207">
    <property type="component" value="Linkage group LG20"/>
</dbReference>
<gene>
    <name evidence="5" type="primary">LOC109196215</name>
</gene>
<feature type="domain" description="SUEL-type lectin" evidence="4">
    <location>
        <begin position="14"/>
        <end position="103"/>
    </location>
</feature>
<reference evidence="5" key="3">
    <citation type="submission" date="2025-09" db="UniProtKB">
        <authorList>
            <consortium name="Ensembl"/>
        </authorList>
    </citation>
    <scope>IDENTIFICATION</scope>
</reference>
<sequence>KPLFVFLVLHILCISCDSLLLTVIVLCQVLLIHGADYGRRDSTTCSLNLPASQLQNVQCSKPISILADSCNGKSNCTVKVSSSVFGDPCFGTYKYLEMAYSCHCNQKQGTRDYNGVIIVQAAMYGRTDAEICSDGIPADQLANTQCFQIDTLKDVKSRCDGKKVCEISTNSFRTSDPCSGIYKYLDTTYTCFPVNVCSSSGEGQVLLIHGADYGRRDSTTCSLNLPASQLQNVQCSKPISILADSCNGKSNCTVKVSSSVFGDPCFGTYKYLEMAYSCHCKYLRLLFN</sequence>
<dbReference type="InterPro" id="IPR000922">
    <property type="entry name" value="Lectin_gal-bd_dom"/>
</dbReference>
<dbReference type="GO" id="GO:0030246">
    <property type="term" value="F:carbohydrate binding"/>
    <property type="evidence" value="ECO:0007669"/>
    <property type="project" value="UniProtKB-KW"/>
</dbReference>
<evidence type="ECO:0000259" key="4">
    <source>
        <dbReference type="PROSITE" id="PS50228"/>
    </source>
</evidence>
<accession>I3KCY8</accession>
<dbReference type="PROSITE" id="PS50228">
    <property type="entry name" value="SUEL_LECTIN"/>
    <property type="match status" value="3"/>
</dbReference>